<name>A0ABN1YL14_9ACTN</name>
<accession>A0ABN1YL14</accession>
<feature type="transmembrane region" description="Helical" evidence="1">
    <location>
        <begin position="115"/>
        <end position="137"/>
    </location>
</feature>
<gene>
    <name evidence="2" type="ORF">GCM10009639_63070</name>
</gene>
<comment type="caution">
    <text evidence="2">The sequence shown here is derived from an EMBL/GenBank/DDBJ whole genome shotgun (WGS) entry which is preliminary data.</text>
</comment>
<sequence length="138" mass="14720">MNLLALAIGTVLGCGSYYTGSRASTTYRIRRHGTRLRARVTDVRSTPAGEGDAAEDTVRVRFEVPDGPAVEAVTSIPLRGPTGLEPGDEVEIAHLPRHPGKMVVLGYHAADGVPLLAYTSVLFAVMTVFFLWVGLTLG</sequence>
<protein>
    <recommendedName>
        <fullName evidence="4">DUF3592 domain-containing protein</fullName>
    </recommendedName>
</protein>
<keyword evidence="1" id="KW-1133">Transmembrane helix</keyword>
<evidence type="ECO:0000313" key="2">
    <source>
        <dbReference type="EMBL" id="GAA1411452.1"/>
    </source>
</evidence>
<evidence type="ECO:0000313" key="3">
    <source>
        <dbReference type="Proteomes" id="UP001499863"/>
    </source>
</evidence>
<evidence type="ECO:0000256" key="1">
    <source>
        <dbReference type="SAM" id="Phobius"/>
    </source>
</evidence>
<keyword evidence="3" id="KW-1185">Reference proteome</keyword>
<keyword evidence="1" id="KW-0812">Transmembrane</keyword>
<organism evidence="2 3">
    <name type="scientific">Kitasatospora putterlickiae</name>
    <dbReference type="NCBI Taxonomy" id="221725"/>
    <lineage>
        <taxon>Bacteria</taxon>
        <taxon>Bacillati</taxon>
        <taxon>Actinomycetota</taxon>
        <taxon>Actinomycetes</taxon>
        <taxon>Kitasatosporales</taxon>
        <taxon>Streptomycetaceae</taxon>
        <taxon>Kitasatospora</taxon>
    </lineage>
</organism>
<dbReference type="Proteomes" id="UP001499863">
    <property type="component" value="Unassembled WGS sequence"/>
</dbReference>
<reference evidence="2 3" key="1">
    <citation type="journal article" date="2019" name="Int. J. Syst. Evol. Microbiol.">
        <title>The Global Catalogue of Microorganisms (GCM) 10K type strain sequencing project: providing services to taxonomists for standard genome sequencing and annotation.</title>
        <authorList>
            <consortium name="The Broad Institute Genomics Platform"/>
            <consortium name="The Broad Institute Genome Sequencing Center for Infectious Disease"/>
            <person name="Wu L."/>
            <person name="Ma J."/>
        </authorList>
    </citation>
    <scope>NUCLEOTIDE SEQUENCE [LARGE SCALE GENOMIC DNA]</scope>
    <source>
        <strain evidence="2 3">JCM 12393</strain>
    </source>
</reference>
<dbReference type="EMBL" id="BAAAKJ010000411">
    <property type="protein sequence ID" value="GAA1411452.1"/>
    <property type="molecule type" value="Genomic_DNA"/>
</dbReference>
<dbReference type="RefSeq" id="WP_344343859.1">
    <property type="nucleotide sequence ID" value="NZ_BAAAKJ010000411.1"/>
</dbReference>
<keyword evidence="1" id="KW-0472">Membrane</keyword>
<proteinExistence type="predicted"/>
<evidence type="ECO:0008006" key="4">
    <source>
        <dbReference type="Google" id="ProtNLM"/>
    </source>
</evidence>